<dbReference type="EMBL" id="LLZZ01000172">
    <property type="protein sequence ID" value="KTA96548.1"/>
    <property type="molecule type" value="Genomic_DNA"/>
</dbReference>
<dbReference type="VEuPathDB" id="FungiDB:B1J91_K02629g"/>
<dbReference type="AlphaFoldDB" id="A0A0W0CJY7"/>
<feature type="domain" description="Enoyl reductase (ER)" evidence="1">
    <location>
        <begin position="14"/>
        <end position="370"/>
    </location>
</feature>
<dbReference type="GO" id="GO:0016651">
    <property type="term" value="F:oxidoreductase activity, acting on NAD(P)H"/>
    <property type="evidence" value="ECO:0007669"/>
    <property type="project" value="InterPro"/>
</dbReference>
<dbReference type="InterPro" id="IPR047122">
    <property type="entry name" value="Trans-enoyl_RdTase-like"/>
</dbReference>
<dbReference type="Pfam" id="PF08240">
    <property type="entry name" value="ADH_N"/>
    <property type="match status" value="1"/>
</dbReference>
<dbReference type="InterPro" id="IPR013154">
    <property type="entry name" value="ADH-like_N"/>
</dbReference>
<dbReference type="InterPro" id="IPR020843">
    <property type="entry name" value="ER"/>
</dbReference>
<dbReference type="SMART" id="SM00829">
    <property type="entry name" value="PKS_ER"/>
    <property type="match status" value="1"/>
</dbReference>
<comment type="caution">
    <text evidence="2">The sequence shown here is derived from an EMBL/GenBank/DDBJ whole genome shotgun (WGS) entry which is preliminary data.</text>
</comment>
<dbReference type="InterPro" id="IPR036291">
    <property type="entry name" value="NAD(P)-bd_dom_sf"/>
</dbReference>
<dbReference type="CDD" id="cd08249">
    <property type="entry name" value="enoyl_reductase_like"/>
    <property type="match status" value="1"/>
</dbReference>
<evidence type="ECO:0000259" key="1">
    <source>
        <dbReference type="SMART" id="SM00829"/>
    </source>
</evidence>
<dbReference type="VEuPathDB" id="FungiDB:CAGL0K02629g"/>
<accession>A0A0W0CJY7</accession>
<evidence type="ECO:0000313" key="2">
    <source>
        <dbReference type="EMBL" id="KTA96548.1"/>
    </source>
</evidence>
<sequence>MSTPQTMQAAVIDGDHLTLKEVPVPELRDGFVLVKNRAVAGNPTDWKHITWKIGPQGSIAGCDIAGEIVKLGPNVDTNKFKVGQKVYGFVHGASVKHPDNGGFATYSALDSKIAYIVDDSFEVSGKDQIPEGAIKYYEDVATLPISLTTAGAVLTTNFNINLEWQPSEAQRDFPILFWGGATAVGQLLIQVAKKLHGYKKIIAVASKKHEAHLKSYGADDVFDYHDADVIEQIKNKYPDIQNLVDCVSNNDTIKQVYAVASETKPATIVQLTTLSINDIPESERKDNKTIVGCLLYCASGEEIPFGAFTLPANPEFREKVIKFIDFISPKVTAGDIHHIPVKVYKNGLNDVQQILDDIQYNRNSGEKLVAVLN</sequence>
<dbReference type="PANTHER" id="PTHR45348:SF2">
    <property type="entry name" value="ZINC-TYPE ALCOHOL DEHYDROGENASE-LIKE PROTEIN C2E1P3.01"/>
    <property type="match status" value="1"/>
</dbReference>
<evidence type="ECO:0000313" key="3">
    <source>
        <dbReference type="Proteomes" id="UP000054886"/>
    </source>
</evidence>
<dbReference type="InterPro" id="IPR011032">
    <property type="entry name" value="GroES-like_sf"/>
</dbReference>
<name>A0A0W0CJY7_CANGB</name>
<dbReference type="InterPro" id="IPR013149">
    <property type="entry name" value="ADH-like_C"/>
</dbReference>
<dbReference type="Proteomes" id="UP000054886">
    <property type="component" value="Unassembled WGS sequence"/>
</dbReference>
<dbReference type="Pfam" id="PF00107">
    <property type="entry name" value="ADH_zinc_N"/>
    <property type="match status" value="1"/>
</dbReference>
<dbReference type="SUPFAM" id="SSF51735">
    <property type="entry name" value="NAD(P)-binding Rossmann-fold domains"/>
    <property type="match status" value="1"/>
</dbReference>
<dbReference type="SUPFAM" id="SSF50129">
    <property type="entry name" value="GroES-like"/>
    <property type="match status" value="1"/>
</dbReference>
<dbReference type="VEuPathDB" id="FungiDB:GWK60_K02497"/>
<dbReference type="PANTHER" id="PTHR45348">
    <property type="entry name" value="HYPOTHETICAL OXIDOREDUCTASE (EUROFUNG)"/>
    <property type="match status" value="1"/>
</dbReference>
<protein>
    <recommendedName>
        <fullName evidence="1">Enoyl reductase (ER) domain-containing protein</fullName>
    </recommendedName>
</protein>
<dbReference type="Gene3D" id="3.40.50.720">
    <property type="entry name" value="NAD(P)-binding Rossmann-like Domain"/>
    <property type="match status" value="1"/>
</dbReference>
<organism evidence="2 3">
    <name type="scientific">Candida glabrata</name>
    <name type="common">Yeast</name>
    <name type="synonym">Torulopsis glabrata</name>
    <dbReference type="NCBI Taxonomy" id="5478"/>
    <lineage>
        <taxon>Eukaryota</taxon>
        <taxon>Fungi</taxon>
        <taxon>Dikarya</taxon>
        <taxon>Ascomycota</taxon>
        <taxon>Saccharomycotina</taxon>
        <taxon>Saccharomycetes</taxon>
        <taxon>Saccharomycetales</taxon>
        <taxon>Saccharomycetaceae</taxon>
        <taxon>Nakaseomyces</taxon>
    </lineage>
</organism>
<proteinExistence type="predicted"/>
<gene>
    <name evidence="2" type="ORF">AO440_003364</name>
</gene>
<dbReference type="VEuPathDB" id="FungiDB:GVI51_K02475"/>
<dbReference type="Gene3D" id="3.90.180.10">
    <property type="entry name" value="Medium-chain alcohol dehydrogenases, catalytic domain"/>
    <property type="match status" value="1"/>
</dbReference>
<reference evidence="2 3" key="1">
    <citation type="submission" date="2015-10" db="EMBL/GenBank/DDBJ databases">
        <title>Draft genomes sequences of Candida glabrata isolates 1A, 1B, 2A, 2B, 3A and 3B.</title>
        <authorList>
            <person name="Haavelsrud O.E."/>
            <person name="Gaustad P."/>
        </authorList>
    </citation>
    <scope>NUCLEOTIDE SEQUENCE [LARGE SCALE GENOMIC DNA]</scope>
    <source>
        <strain evidence="2">910700640</strain>
    </source>
</reference>